<evidence type="ECO:0000256" key="5">
    <source>
        <dbReference type="ARBA" id="ARBA00023136"/>
    </source>
</evidence>
<protein>
    <recommendedName>
        <fullName evidence="7">Tetraspanin</fullName>
    </recommendedName>
</protein>
<dbReference type="PANTHER" id="PTHR19282">
    <property type="entry name" value="TETRASPANIN"/>
    <property type="match status" value="1"/>
</dbReference>
<keyword evidence="10" id="KW-1185">Reference proteome</keyword>
<evidence type="ECO:0000313" key="9">
    <source>
        <dbReference type="EMBL" id="KAJ8705929.1"/>
    </source>
</evidence>
<feature type="region of interest" description="Disordered" evidence="8">
    <location>
        <begin position="248"/>
        <end position="267"/>
    </location>
</feature>
<keyword evidence="6" id="KW-1015">Disulfide bond</keyword>
<comment type="subcellular location">
    <subcellularLocation>
        <location evidence="1 7">Membrane</location>
        <topology evidence="1 7">Multi-pass membrane protein</topology>
    </subcellularLocation>
</comment>
<dbReference type="AlphaFoldDB" id="A0AAD7Y7L6"/>
<evidence type="ECO:0000256" key="2">
    <source>
        <dbReference type="ARBA" id="ARBA00006840"/>
    </source>
</evidence>
<dbReference type="InterPro" id="IPR000301">
    <property type="entry name" value="Tetraspanin_animals"/>
</dbReference>
<dbReference type="PRINTS" id="PR00259">
    <property type="entry name" value="TMFOUR"/>
</dbReference>
<dbReference type="Pfam" id="PF00335">
    <property type="entry name" value="Tetraspanin"/>
    <property type="match status" value="1"/>
</dbReference>
<dbReference type="InterPro" id="IPR018499">
    <property type="entry name" value="Tetraspanin/Peripherin"/>
</dbReference>
<keyword evidence="3 7" id="KW-0812">Transmembrane</keyword>
<feature type="disulfide bond" evidence="6">
    <location>
        <begin position="155"/>
        <end position="174"/>
    </location>
</feature>
<feature type="transmembrane region" description="Helical" evidence="7">
    <location>
        <begin position="89"/>
        <end position="115"/>
    </location>
</feature>
<dbReference type="InterPro" id="IPR008952">
    <property type="entry name" value="Tetraspanin_EC2_sf"/>
</dbReference>
<accession>A0AAD7Y7L6</accession>
<dbReference type="CDD" id="cd03127">
    <property type="entry name" value="tetraspanin_LEL"/>
    <property type="match status" value="1"/>
</dbReference>
<comment type="similarity">
    <text evidence="2 7">Belongs to the tetraspanin (TM4SF) family.</text>
</comment>
<evidence type="ECO:0000256" key="7">
    <source>
        <dbReference type="RuleBase" id="RU361218"/>
    </source>
</evidence>
<evidence type="ECO:0000256" key="1">
    <source>
        <dbReference type="ARBA" id="ARBA00004141"/>
    </source>
</evidence>
<name>A0AAD7Y7L6_MYTSE</name>
<reference evidence="9" key="1">
    <citation type="submission" date="2023-03" db="EMBL/GenBank/DDBJ databases">
        <title>Chromosome-level genomes of two armyworms, Mythimna separata and Mythimna loreyi, provide insights into the biosynthesis and reception of sex pheromones.</title>
        <authorList>
            <person name="Zhao H."/>
        </authorList>
    </citation>
    <scope>NUCLEOTIDE SEQUENCE</scope>
    <source>
        <strain evidence="9">BeijingLab</strain>
        <tissue evidence="9">Pupa</tissue>
    </source>
</reference>
<sequence>MSTTSASSVLLFILNILHVIFGIGIACAAIWFFVEVHAITSLRNTNHYLLDYNVYWPQAIPWVFIFVGVFVICVSCCGFVGAKKKSNGLVVMYIVFEVTAIVALVAAAVVALTFADTKSTDKFIEDAIWDVYTTMKNDKGLETSFGVMEKRMQCCGASGPRDYINWRREFPVSCCDTYYHGWIGSYNIDCDFTNKLANERHGCTEVATNYTRIIIRVLSGACVFTAFIALMNVIVAVTLSKSIKRRPRPMPVQMESDSEKNLLKIKH</sequence>
<feature type="transmembrane region" description="Helical" evidence="7">
    <location>
        <begin position="12"/>
        <end position="34"/>
    </location>
</feature>
<dbReference type="Proteomes" id="UP001231518">
    <property type="component" value="Chromosome 26"/>
</dbReference>
<evidence type="ECO:0000256" key="4">
    <source>
        <dbReference type="ARBA" id="ARBA00022989"/>
    </source>
</evidence>
<dbReference type="GO" id="GO:0016020">
    <property type="term" value="C:membrane"/>
    <property type="evidence" value="ECO:0007669"/>
    <property type="project" value="UniProtKB-SubCell"/>
</dbReference>
<comment type="caution">
    <text evidence="9">The sequence shown here is derived from an EMBL/GenBank/DDBJ whole genome shotgun (WGS) entry which is preliminary data.</text>
</comment>
<keyword evidence="5 7" id="KW-0472">Membrane</keyword>
<dbReference type="Gene3D" id="1.10.1450.10">
    <property type="entry name" value="Tetraspanin"/>
    <property type="match status" value="1"/>
</dbReference>
<evidence type="ECO:0000313" key="10">
    <source>
        <dbReference type="Proteomes" id="UP001231518"/>
    </source>
</evidence>
<feature type="compositionally biased region" description="Basic and acidic residues" evidence="8">
    <location>
        <begin position="257"/>
        <end position="267"/>
    </location>
</feature>
<gene>
    <name evidence="9" type="ORF">PYW07_010706</name>
</gene>
<dbReference type="PANTHER" id="PTHR19282:SF417">
    <property type="entry name" value="TETRASPANIN TSPA-RELATED"/>
    <property type="match status" value="1"/>
</dbReference>
<proteinExistence type="inferred from homology"/>
<evidence type="ECO:0000256" key="8">
    <source>
        <dbReference type="SAM" id="MobiDB-lite"/>
    </source>
</evidence>
<dbReference type="PIRSF" id="PIRSF002419">
    <property type="entry name" value="Tetraspanin"/>
    <property type="match status" value="1"/>
</dbReference>
<dbReference type="EMBL" id="JARGEI010000029">
    <property type="protein sequence ID" value="KAJ8705929.1"/>
    <property type="molecule type" value="Genomic_DNA"/>
</dbReference>
<dbReference type="SUPFAM" id="SSF48652">
    <property type="entry name" value="Tetraspanin"/>
    <property type="match status" value="1"/>
</dbReference>
<feature type="transmembrane region" description="Helical" evidence="7">
    <location>
        <begin position="213"/>
        <end position="239"/>
    </location>
</feature>
<organism evidence="9 10">
    <name type="scientific">Mythimna separata</name>
    <name type="common">Oriental armyworm</name>
    <name type="synonym">Pseudaletia separata</name>
    <dbReference type="NCBI Taxonomy" id="271217"/>
    <lineage>
        <taxon>Eukaryota</taxon>
        <taxon>Metazoa</taxon>
        <taxon>Ecdysozoa</taxon>
        <taxon>Arthropoda</taxon>
        <taxon>Hexapoda</taxon>
        <taxon>Insecta</taxon>
        <taxon>Pterygota</taxon>
        <taxon>Neoptera</taxon>
        <taxon>Endopterygota</taxon>
        <taxon>Lepidoptera</taxon>
        <taxon>Glossata</taxon>
        <taxon>Ditrysia</taxon>
        <taxon>Noctuoidea</taxon>
        <taxon>Noctuidae</taxon>
        <taxon>Noctuinae</taxon>
        <taxon>Hadenini</taxon>
        <taxon>Mythimna</taxon>
    </lineage>
</organism>
<evidence type="ECO:0000256" key="6">
    <source>
        <dbReference type="PIRSR" id="PIRSR002419-1"/>
    </source>
</evidence>
<keyword evidence="4 7" id="KW-1133">Transmembrane helix</keyword>
<feature type="transmembrane region" description="Helical" evidence="7">
    <location>
        <begin position="59"/>
        <end position="82"/>
    </location>
</feature>
<evidence type="ECO:0000256" key="3">
    <source>
        <dbReference type="ARBA" id="ARBA00022692"/>
    </source>
</evidence>